<organism evidence="6 7">
    <name type="scientific">Nicrophorus vespilloides</name>
    <name type="common">Boreal carrion beetle</name>
    <dbReference type="NCBI Taxonomy" id="110193"/>
    <lineage>
        <taxon>Eukaryota</taxon>
        <taxon>Metazoa</taxon>
        <taxon>Ecdysozoa</taxon>
        <taxon>Arthropoda</taxon>
        <taxon>Hexapoda</taxon>
        <taxon>Insecta</taxon>
        <taxon>Pterygota</taxon>
        <taxon>Neoptera</taxon>
        <taxon>Endopterygota</taxon>
        <taxon>Coleoptera</taxon>
        <taxon>Polyphaga</taxon>
        <taxon>Staphyliniformia</taxon>
        <taxon>Silphidae</taxon>
        <taxon>Nicrophorinae</taxon>
        <taxon>Nicrophorus</taxon>
    </lineage>
</organism>
<accession>A0ABM1M1D5</accession>
<sequence length="765" mass="88276">MDSDVSKDSYNSDSDIDEKTHSKLLENVLNLSKKKLVKKPTRTEATSTVSEFDLVKSSGNVRLLELAKGLGKSKGEAKLAKRLFKSTAETIRKPAEKIEADRSHRRVAYKSTQQALDKWDPIVTSMRAAPTLSFPLIDQNLEKDESKLECWRLKSELQQKLEEVDPKIEEIHVETNSFPLTLQEMLEKRQEAAKMRVKMGYELAKAKRLKKIKSKTYHRIQKRDKIKQQLKEFELLQKTDSEAALAKLEEIEKVRALERVSLRHKNTGAWAKNKQIRAKYNTDIRKVLANQLSLSKELTQKIKPKYDSDDEEAPTQQTQVNQINKDPSNPWTNSNLNISKEVHDFVSGYRKYWEEKNKMEKGEEENSKIKRITDCSTPMVVESVPENVETLKETPSMECELHDFVKDERLGSGDKVANKPSKSQKITEWKVEKVQVNKRKETKKIENKDFKVADVRLDQKLAMHDQKLQNLFREKMAKIMKSWNFKVAESEEKEVVRPSGNMNLRPVVTKPDLDEELLETAGNDSDDDDNENSDPLKNVNVLKTLQTAEEAREEIDPKKFIAPPKTVYLTADVPNLVTFNEEQALEENDNQVFAEAFEDDDVTNEFAKEKAEEIEKFNPKAVDLTLPGWGSWGGKNLEVPKKKRDKFTMKVPEKLKRRDDNIGHLIINETPNLKLRQHLVTEVPKPFKSVKDFESSIRQPLSNSFVPETVFRKLSAPKVTTKMGTIIKPMDEDVLLLKEKRAKIFERSFPAKDTRKVHKRRKSKI</sequence>
<dbReference type="Proteomes" id="UP000695000">
    <property type="component" value="Unplaced"/>
</dbReference>
<dbReference type="GeneID" id="108556689"/>
<protein>
    <submittedName>
        <fullName evidence="7">U3 small nucleolar RNA-associated protein 14 homolog A</fullName>
    </submittedName>
</protein>
<reference evidence="7" key="1">
    <citation type="submission" date="2025-08" db="UniProtKB">
        <authorList>
            <consortium name="RefSeq"/>
        </authorList>
    </citation>
    <scope>IDENTIFICATION</scope>
    <source>
        <tissue evidence="7">Whole Larva</tissue>
    </source>
</reference>
<comment type="similarity">
    <text evidence="2">Belongs to the UTP14 family.</text>
</comment>
<name>A0ABM1M1D5_NICVS</name>
<keyword evidence="4" id="KW-0539">Nucleus</keyword>
<evidence type="ECO:0000256" key="5">
    <source>
        <dbReference type="SAM" id="MobiDB-lite"/>
    </source>
</evidence>
<feature type="region of interest" description="Disordered" evidence="5">
    <location>
        <begin position="305"/>
        <end position="333"/>
    </location>
</feature>
<evidence type="ECO:0000256" key="3">
    <source>
        <dbReference type="ARBA" id="ARBA00022553"/>
    </source>
</evidence>
<dbReference type="InterPro" id="IPR006709">
    <property type="entry name" value="SSU_processome_Utp14"/>
</dbReference>
<dbReference type="RefSeq" id="XP_017768385.1">
    <property type="nucleotide sequence ID" value="XM_017912896.1"/>
</dbReference>
<dbReference type="PANTHER" id="PTHR14150">
    <property type="entry name" value="U3 SMALL NUCLEOLAR RNA-ASSOCIATED PROTEIN 14"/>
    <property type="match status" value="1"/>
</dbReference>
<comment type="subcellular location">
    <subcellularLocation>
        <location evidence="1">Nucleus</location>
        <location evidence="1">Nucleolus</location>
    </subcellularLocation>
</comment>
<keyword evidence="3" id="KW-0597">Phosphoprotein</keyword>
<evidence type="ECO:0000256" key="4">
    <source>
        <dbReference type="ARBA" id="ARBA00023242"/>
    </source>
</evidence>
<evidence type="ECO:0000256" key="2">
    <source>
        <dbReference type="ARBA" id="ARBA00007774"/>
    </source>
</evidence>
<dbReference type="PANTHER" id="PTHR14150:SF12">
    <property type="entry name" value="U3 SMALL NUCLEOLAR RNA-ASSOCIATED PROTEIN 14 HOMOLOG A"/>
    <property type="match status" value="1"/>
</dbReference>
<gene>
    <name evidence="7" type="primary">LOC108556689</name>
</gene>
<feature type="compositionally biased region" description="Polar residues" evidence="5">
    <location>
        <begin position="314"/>
        <end position="333"/>
    </location>
</feature>
<evidence type="ECO:0000256" key="1">
    <source>
        <dbReference type="ARBA" id="ARBA00004604"/>
    </source>
</evidence>
<evidence type="ECO:0000313" key="7">
    <source>
        <dbReference type="RefSeq" id="XP_017768385.1"/>
    </source>
</evidence>
<keyword evidence="6" id="KW-1185">Reference proteome</keyword>
<dbReference type="Pfam" id="PF04615">
    <property type="entry name" value="Utp14"/>
    <property type="match status" value="1"/>
</dbReference>
<proteinExistence type="inferred from homology"/>
<evidence type="ECO:0000313" key="6">
    <source>
        <dbReference type="Proteomes" id="UP000695000"/>
    </source>
</evidence>